<proteinExistence type="predicted"/>
<name>A0A2S5GAN1_9BACL</name>
<dbReference type="AlphaFoldDB" id="A0A2S5GAN1"/>
<gene>
    <name evidence="2" type="ORF">C4B60_10650</name>
</gene>
<dbReference type="RefSeq" id="WP_104057996.1">
    <property type="nucleotide sequence ID" value="NZ_PREZ01000004.1"/>
</dbReference>
<organism evidence="2 3">
    <name type="scientific">Jeotgalibacillus proteolyticus</name>
    <dbReference type="NCBI Taxonomy" id="2082395"/>
    <lineage>
        <taxon>Bacteria</taxon>
        <taxon>Bacillati</taxon>
        <taxon>Bacillota</taxon>
        <taxon>Bacilli</taxon>
        <taxon>Bacillales</taxon>
        <taxon>Caryophanaceae</taxon>
        <taxon>Jeotgalibacillus</taxon>
    </lineage>
</organism>
<dbReference type="Proteomes" id="UP000239047">
    <property type="component" value="Unassembled WGS sequence"/>
</dbReference>
<accession>A0A2S5GAN1</accession>
<evidence type="ECO:0000313" key="2">
    <source>
        <dbReference type="EMBL" id="PPA70046.1"/>
    </source>
</evidence>
<evidence type="ECO:0000313" key="3">
    <source>
        <dbReference type="Proteomes" id="UP000239047"/>
    </source>
</evidence>
<dbReference type="EMBL" id="PREZ01000004">
    <property type="protein sequence ID" value="PPA70046.1"/>
    <property type="molecule type" value="Genomic_DNA"/>
</dbReference>
<sequence length="106" mass="12017">MAKLVIKKKASSKSNDGADDFRNEEGLFFNDYHTTVDGVEIRHLTSLKLMMSTDAINECSLTFFVDHVDVDADFLAAVKVHIEEQNNSKLEQEIEEIKRTGVIKKN</sequence>
<feature type="region of interest" description="Disordered" evidence="1">
    <location>
        <begin position="1"/>
        <end position="21"/>
    </location>
</feature>
<keyword evidence="3" id="KW-1185">Reference proteome</keyword>
<comment type="caution">
    <text evidence="2">The sequence shown here is derived from an EMBL/GenBank/DDBJ whole genome shotgun (WGS) entry which is preliminary data.</text>
</comment>
<reference evidence="2 3" key="1">
    <citation type="submission" date="2018-02" db="EMBL/GenBank/DDBJ databases">
        <title>Jeotgalibacillus proteolyticum sp. nov. a protease producing bacterium isolated from ocean sediments of Laizhou Bay.</title>
        <authorList>
            <person name="Li Y."/>
        </authorList>
    </citation>
    <scope>NUCLEOTIDE SEQUENCE [LARGE SCALE GENOMIC DNA]</scope>
    <source>
        <strain evidence="2 3">22-7</strain>
    </source>
</reference>
<feature type="compositionally biased region" description="Basic residues" evidence="1">
    <location>
        <begin position="1"/>
        <end position="11"/>
    </location>
</feature>
<evidence type="ECO:0000256" key="1">
    <source>
        <dbReference type="SAM" id="MobiDB-lite"/>
    </source>
</evidence>
<protein>
    <submittedName>
        <fullName evidence="2">Uncharacterized protein</fullName>
    </submittedName>
</protein>